<dbReference type="PROSITE" id="PS51257">
    <property type="entry name" value="PROKAR_LIPOPROTEIN"/>
    <property type="match status" value="1"/>
</dbReference>
<dbReference type="PANTHER" id="PTHR33740:SF3">
    <property type="entry name" value="GPI-ANCHORED ADHESIN-LIKE PROTEIN"/>
    <property type="match status" value="1"/>
</dbReference>
<name>A0ABW7CEQ0_9CYAN</name>
<dbReference type="Pfam" id="PF00395">
    <property type="entry name" value="SLH"/>
    <property type="match status" value="1"/>
</dbReference>
<comment type="caution">
    <text evidence="3">The sequence shown here is derived from an EMBL/GenBank/DDBJ whole genome shotgun (WGS) entry which is preliminary data.</text>
</comment>
<gene>
    <name evidence="3" type="ORF">VPK24_11890</name>
</gene>
<keyword evidence="4" id="KW-1185">Reference proteome</keyword>
<evidence type="ECO:0000313" key="3">
    <source>
        <dbReference type="EMBL" id="MFG3818341.1"/>
    </source>
</evidence>
<organism evidence="3 4">
    <name type="scientific">Limnothrix redekei LRLZ20PSL1</name>
    <dbReference type="NCBI Taxonomy" id="3112953"/>
    <lineage>
        <taxon>Bacteria</taxon>
        <taxon>Bacillati</taxon>
        <taxon>Cyanobacteriota</taxon>
        <taxon>Cyanophyceae</taxon>
        <taxon>Pseudanabaenales</taxon>
        <taxon>Pseudanabaenaceae</taxon>
        <taxon>Limnothrix</taxon>
    </lineage>
</organism>
<reference evidence="4" key="1">
    <citation type="journal article" date="2024" name="Algal Res.">
        <title>Biochemical, toxicological and genomic investigation of a high-biomass producing Limnothrix strain isolated from Italian shallow drinking water reservoir.</title>
        <authorList>
            <person name="Simonazzi M."/>
            <person name="Shishido T.K."/>
            <person name="Delbaje E."/>
            <person name="Wahlsten M."/>
            <person name="Fewer D.P."/>
            <person name="Sivonen K."/>
            <person name="Pezzolesi L."/>
            <person name="Pistocchi R."/>
        </authorList>
    </citation>
    <scope>NUCLEOTIDE SEQUENCE [LARGE SCALE GENOMIC DNA]</scope>
    <source>
        <strain evidence="4">LRLZ20PSL1</strain>
    </source>
</reference>
<feature type="compositionally biased region" description="Pro residues" evidence="1">
    <location>
        <begin position="69"/>
        <end position="86"/>
    </location>
</feature>
<sequence length="311" mass="32808">MSGSAKSRFGMAGMVGLLCGLVPLGLGGCADDGAASRALEQSLAPDPALQASPSPAVQPSPSPSLTAPSPGPIASPIAPSPSPTAQPSPIASLSQELQPYWQDWRKLDSLQGLQDPNQIVTRRQFARWLVSANNQLFQNRPAWQVRSANATSQPLFTDVPTTDPDFAAIQGLAEAGIIPSRLTGNNSPTFSPDGPLTRETMVLWKVPLDLRRPLPPATVETVQKAWGFLDATKVDAQTLRAIAADRENGELSNIRRVFGFTTLLQPKKPITQGEAAAALWYFGPEGQGITAKDLLSTAPSPIAPPASPAVN</sequence>
<dbReference type="EMBL" id="JAZAQF010000069">
    <property type="protein sequence ID" value="MFG3818341.1"/>
    <property type="molecule type" value="Genomic_DNA"/>
</dbReference>
<dbReference type="Proteomes" id="UP001604335">
    <property type="component" value="Unassembled WGS sequence"/>
</dbReference>
<proteinExistence type="predicted"/>
<evidence type="ECO:0000259" key="2">
    <source>
        <dbReference type="PROSITE" id="PS51272"/>
    </source>
</evidence>
<evidence type="ECO:0000256" key="1">
    <source>
        <dbReference type="SAM" id="MobiDB-lite"/>
    </source>
</evidence>
<accession>A0ABW7CEQ0</accession>
<feature type="domain" description="SLH" evidence="2">
    <location>
        <begin position="152"/>
        <end position="219"/>
    </location>
</feature>
<feature type="region of interest" description="Disordered" evidence="1">
    <location>
        <begin position="40"/>
        <end position="90"/>
    </location>
</feature>
<dbReference type="InterPro" id="IPR001119">
    <property type="entry name" value="SLH_dom"/>
</dbReference>
<dbReference type="RefSeq" id="WP_393013637.1">
    <property type="nucleotide sequence ID" value="NZ_JAZAQF010000069.1"/>
</dbReference>
<dbReference type="PANTHER" id="PTHR33740">
    <property type="entry name" value="GPI-ANCHORED ADHESIN-LIKE PROTEIN"/>
    <property type="match status" value="1"/>
</dbReference>
<dbReference type="PROSITE" id="PS51272">
    <property type="entry name" value="SLH"/>
    <property type="match status" value="1"/>
</dbReference>
<protein>
    <submittedName>
        <fullName evidence="3">S-layer homology domain-containing protein</fullName>
    </submittedName>
</protein>
<evidence type="ECO:0000313" key="4">
    <source>
        <dbReference type="Proteomes" id="UP001604335"/>
    </source>
</evidence>